<evidence type="ECO:0000256" key="8">
    <source>
        <dbReference type="PIRNR" id="PIRNR000124"/>
    </source>
</evidence>
<dbReference type="SUPFAM" id="SSF51735">
    <property type="entry name" value="NAD(P)-binding Rossmann-fold domains"/>
    <property type="match status" value="1"/>
</dbReference>
<dbReference type="InterPro" id="IPR017476">
    <property type="entry name" value="UDP-Glc/GDP-Man"/>
</dbReference>
<keyword evidence="4" id="KW-0560">Oxidoreductase</keyword>
<evidence type="ECO:0000259" key="10">
    <source>
        <dbReference type="SMART" id="SM00984"/>
    </source>
</evidence>
<evidence type="ECO:0000256" key="1">
    <source>
        <dbReference type="ARBA" id="ARBA00006601"/>
    </source>
</evidence>
<dbReference type="SMART" id="SM00984">
    <property type="entry name" value="UDPG_MGDP_dh_C"/>
    <property type="match status" value="1"/>
</dbReference>
<dbReference type="GO" id="GO:0000271">
    <property type="term" value="P:polysaccharide biosynthetic process"/>
    <property type="evidence" value="ECO:0007669"/>
    <property type="project" value="InterPro"/>
</dbReference>
<dbReference type="InterPro" id="IPR036291">
    <property type="entry name" value="NAD(P)-bd_dom_sf"/>
</dbReference>
<keyword evidence="5" id="KW-0520">NAD</keyword>
<dbReference type="PIRSF" id="PIRSF000124">
    <property type="entry name" value="UDPglc_GDPman_dh"/>
    <property type="match status" value="1"/>
</dbReference>
<comment type="catalytic activity">
    <reaction evidence="7">
        <text>UDP-N-acetyl-alpha-D-mannosamine + 2 NAD(+) + H2O = UDP-N-acetyl-alpha-D-mannosaminouronate + 2 NADH + 3 H(+)</text>
        <dbReference type="Rhea" id="RHEA:25780"/>
        <dbReference type="ChEBI" id="CHEBI:15377"/>
        <dbReference type="ChEBI" id="CHEBI:15378"/>
        <dbReference type="ChEBI" id="CHEBI:57540"/>
        <dbReference type="ChEBI" id="CHEBI:57945"/>
        <dbReference type="ChEBI" id="CHEBI:68623"/>
        <dbReference type="ChEBI" id="CHEBI:70731"/>
        <dbReference type="EC" id="1.1.1.336"/>
    </reaction>
</comment>
<keyword evidence="12" id="KW-1185">Reference proteome</keyword>
<dbReference type="GO" id="GO:0051287">
    <property type="term" value="F:NAD binding"/>
    <property type="evidence" value="ECO:0007669"/>
    <property type="project" value="InterPro"/>
</dbReference>
<protein>
    <recommendedName>
        <fullName evidence="3">UDP-N-acetyl-D-mannosamine dehydrogenase</fullName>
        <ecNumber evidence="2">1.1.1.336</ecNumber>
    </recommendedName>
    <alternativeName>
        <fullName evidence="6">UDP-ManNAc 6-dehydrogenase</fullName>
    </alternativeName>
</protein>
<dbReference type="OrthoDB" id="372050at2157"/>
<dbReference type="PANTHER" id="PTHR43491:SF2">
    <property type="entry name" value="UDP-N-ACETYL-D-MANNOSAMINE DEHYDROGENASE"/>
    <property type="match status" value="1"/>
</dbReference>
<proteinExistence type="inferred from homology"/>
<gene>
    <name evidence="11" type="ORF">HYG81_17325</name>
</gene>
<organism evidence="11 12">
    <name type="scientific">Natrinema zhouii</name>
    <dbReference type="NCBI Taxonomy" id="1710539"/>
    <lineage>
        <taxon>Archaea</taxon>
        <taxon>Methanobacteriati</taxon>
        <taxon>Methanobacteriota</taxon>
        <taxon>Stenosarchaea group</taxon>
        <taxon>Halobacteria</taxon>
        <taxon>Halobacteriales</taxon>
        <taxon>Natrialbaceae</taxon>
        <taxon>Natrinema</taxon>
    </lineage>
</organism>
<accession>A0A7D6CPB7</accession>
<dbReference type="PIRSF" id="PIRSF500136">
    <property type="entry name" value="UDP_ManNAc_DH"/>
    <property type="match status" value="1"/>
</dbReference>
<sequence>MTTIISDTEKRADERASGQYALETSSEGTALEHTTEQSSREATICVVGLGYVGLPLAVGFAQSEYRVIGYDVDDVTVDRLQEGIDTTGDLRDEQIQDGNISYTTDATTITEADYVIIAVPTPIDDDERPDLGYIESAATTVGSEMDPGTTVILESTVYPGATRDVLTPALEEASGLTAGEDFFVGYSPERATPADSEHGLEDVVKVVSGQNEKVLEDVATLYDSIVDAGVHPAPSIEVAEACKVIENIQRDVNIALANELSMAFESMDIDTQEVLEAAGTKWNFHDYRPGLVGGHCIPVDPYFFAHRAKREGVDPELMLTSRKVNESMPNHVAELTIKALNECHKTLQESRVLVLGLAYKSDVGDIRSSKVANVVDHLREFDIDVAGYDPYADNDEIRKSFDLDIQESLSFDGFDAVLLTTSHSAFEDIELDDVAADLDDDAALIDVAGAFEQNDAADAELVYRSL</sequence>
<dbReference type="Gene3D" id="3.40.50.720">
    <property type="entry name" value="NAD(P)-binding Rossmann-like Domain"/>
    <property type="match status" value="2"/>
</dbReference>
<feature type="region of interest" description="Disordered" evidence="9">
    <location>
        <begin position="1"/>
        <end position="36"/>
    </location>
</feature>
<evidence type="ECO:0000256" key="9">
    <source>
        <dbReference type="SAM" id="MobiDB-lite"/>
    </source>
</evidence>
<evidence type="ECO:0000256" key="7">
    <source>
        <dbReference type="ARBA" id="ARBA00049130"/>
    </source>
</evidence>
<dbReference type="AlphaFoldDB" id="A0A7D6CPB7"/>
<dbReference type="SUPFAM" id="SSF52413">
    <property type="entry name" value="UDP-glucose/GDP-mannose dehydrogenase C-terminal domain"/>
    <property type="match status" value="1"/>
</dbReference>
<evidence type="ECO:0000256" key="5">
    <source>
        <dbReference type="ARBA" id="ARBA00023027"/>
    </source>
</evidence>
<dbReference type="PANTHER" id="PTHR43491">
    <property type="entry name" value="UDP-N-ACETYL-D-MANNOSAMINE DEHYDROGENASE"/>
    <property type="match status" value="1"/>
</dbReference>
<dbReference type="EC" id="1.1.1.336" evidence="2"/>
<dbReference type="RefSeq" id="WP_180840999.1">
    <property type="nucleotide sequence ID" value="NZ_CP059154.1"/>
</dbReference>
<dbReference type="InterPro" id="IPR028359">
    <property type="entry name" value="UDP_ManNAc/GlcNAc_DH"/>
</dbReference>
<dbReference type="InterPro" id="IPR036220">
    <property type="entry name" value="UDP-Glc/GDP-Man_DH_C_sf"/>
</dbReference>
<dbReference type="InterPro" id="IPR014027">
    <property type="entry name" value="UDP-Glc/GDP-Man_DH_C"/>
</dbReference>
<evidence type="ECO:0000256" key="2">
    <source>
        <dbReference type="ARBA" id="ARBA00012935"/>
    </source>
</evidence>
<dbReference type="KEGG" id="nay:HYG81_17325"/>
<dbReference type="Pfam" id="PF03720">
    <property type="entry name" value="UDPG_MGDP_dh_C"/>
    <property type="match status" value="1"/>
</dbReference>
<dbReference type="GO" id="GO:0089714">
    <property type="term" value="F:UDP-N-acetyl-D-mannosamine dehydrogenase activity"/>
    <property type="evidence" value="ECO:0007669"/>
    <property type="project" value="UniProtKB-EC"/>
</dbReference>
<feature type="compositionally biased region" description="Basic and acidic residues" evidence="9">
    <location>
        <begin position="7"/>
        <end position="16"/>
    </location>
</feature>
<dbReference type="Pfam" id="PF00984">
    <property type="entry name" value="UDPG_MGDP_dh"/>
    <property type="match status" value="1"/>
</dbReference>
<dbReference type="InterPro" id="IPR014026">
    <property type="entry name" value="UDP-Glc/GDP-Man_DH_dimer"/>
</dbReference>
<name>A0A7D6CPB7_9EURY</name>
<evidence type="ECO:0000313" key="11">
    <source>
        <dbReference type="EMBL" id="QLK25816.1"/>
    </source>
</evidence>
<dbReference type="InterPro" id="IPR008927">
    <property type="entry name" value="6-PGluconate_DH-like_C_sf"/>
</dbReference>
<comment type="similarity">
    <text evidence="1 8">Belongs to the UDP-glucose/GDP-mannose dehydrogenase family.</text>
</comment>
<evidence type="ECO:0000313" key="12">
    <source>
        <dbReference type="Proteomes" id="UP000510869"/>
    </source>
</evidence>
<evidence type="ECO:0000256" key="4">
    <source>
        <dbReference type="ARBA" id="ARBA00023002"/>
    </source>
</evidence>
<reference evidence="11 12" key="1">
    <citation type="submission" date="2020-07" db="EMBL/GenBank/DDBJ databases">
        <title>Natrinema (YPL30) sp. nov. and Haloterrigena xxxxxx (YPL8) sp. nov., isolated from a salt mine.</title>
        <authorList>
            <person name="Cui H."/>
        </authorList>
    </citation>
    <scope>NUCLEOTIDE SEQUENCE [LARGE SCALE GENOMIC DNA]</scope>
    <source>
        <strain evidence="11 12">YPL13</strain>
    </source>
</reference>
<dbReference type="InterPro" id="IPR001732">
    <property type="entry name" value="UDP-Glc/GDP-Man_DH_N"/>
</dbReference>
<dbReference type="GeneID" id="56145004"/>
<dbReference type="Proteomes" id="UP000510869">
    <property type="component" value="Chromosome"/>
</dbReference>
<dbReference type="EMBL" id="CP059154">
    <property type="protein sequence ID" value="QLK25816.1"/>
    <property type="molecule type" value="Genomic_DNA"/>
</dbReference>
<dbReference type="Pfam" id="PF03721">
    <property type="entry name" value="UDPG_MGDP_dh_N"/>
    <property type="match status" value="1"/>
</dbReference>
<dbReference type="GO" id="GO:0016628">
    <property type="term" value="F:oxidoreductase activity, acting on the CH-CH group of donors, NAD or NADP as acceptor"/>
    <property type="evidence" value="ECO:0007669"/>
    <property type="project" value="InterPro"/>
</dbReference>
<evidence type="ECO:0000256" key="3">
    <source>
        <dbReference type="ARBA" id="ARBA00016796"/>
    </source>
</evidence>
<evidence type="ECO:0000256" key="6">
    <source>
        <dbReference type="ARBA" id="ARBA00030172"/>
    </source>
</evidence>
<dbReference type="NCBIfam" id="TIGR03026">
    <property type="entry name" value="NDP-sugDHase"/>
    <property type="match status" value="1"/>
</dbReference>
<feature type="domain" description="UDP-glucose/GDP-mannose dehydrogenase C-terminal" evidence="10">
    <location>
        <begin position="353"/>
        <end position="453"/>
    </location>
</feature>
<dbReference type="SUPFAM" id="SSF48179">
    <property type="entry name" value="6-phosphogluconate dehydrogenase C-terminal domain-like"/>
    <property type="match status" value="1"/>
</dbReference>